<dbReference type="EMBL" id="JARAWP010000011">
    <property type="protein sequence ID" value="MDX3020110.1"/>
    <property type="molecule type" value="Genomic_DNA"/>
</dbReference>
<dbReference type="Proteomes" id="UP001272987">
    <property type="component" value="Unassembled WGS sequence"/>
</dbReference>
<name>A0ABU4LWM0_9ACTN</name>
<protein>
    <submittedName>
        <fullName evidence="1">Uncharacterized protein</fullName>
    </submittedName>
</protein>
<evidence type="ECO:0000313" key="1">
    <source>
        <dbReference type="EMBL" id="MDX3020110.1"/>
    </source>
</evidence>
<comment type="caution">
    <text evidence="1">The sequence shown here is derived from an EMBL/GenBank/DDBJ whole genome shotgun (WGS) entry which is preliminary data.</text>
</comment>
<organism evidence="1 2">
    <name type="scientific">Streptomyces acidiscabies</name>
    <dbReference type="NCBI Taxonomy" id="42234"/>
    <lineage>
        <taxon>Bacteria</taxon>
        <taxon>Bacillati</taxon>
        <taxon>Actinomycetota</taxon>
        <taxon>Actinomycetes</taxon>
        <taxon>Kitasatosporales</taxon>
        <taxon>Streptomycetaceae</taxon>
        <taxon>Streptomyces</taxon>
    </lineage>
</organism>
<keyword evidence="2" id="KW-1185">Reference proteome</keyword>
<evidence type="ECO:0000313" key="2">
    <source>
        <dbReference type="Proteomes" id="UP001272987"/>
    </source>
</evidence>
<reference evidence="1 2" key="1">
    <citation type="journal article" date="2023" name="Microb. Genom.">
        <title>Mesoterricola silvestris gen. nov., sp. nov., Mesoterricola sediminis sp. nov., Geothrix oryzae sp. nov., Geothrix edaphica sp. nov., Geothrix rubra sp. nov., and Geothrix limicola sp. nov., six novel members of Acidobacteriota isolated from soils.</title>
        <authorList>
            <person name="Weisberg A.J."/>
            <person name="Pearce E."/>
            <person name="Kramer C.G."/>
            <person name="Chang J.H."/>
            <person name="Clarke C.R."/>
        </authorList>
    </citation>
    <scope>NUCLEOTIDE SEQUENCE [LARGE SCALE GENOMIC DNA]</scope>
    <source>
        <strain evidence="1 2">NB05-1H</strain>
    </source>
</reference>
<proteinExistence type="predicted"/>
<accession>A0ABU4LWM0</accession>
<sequence length="81" mass="9260">MSDEPHTHACSGKVERLGSLVKFEQPYETPANCRVERHPTGTPRHKACPQHLVNVVDRAARLRPDEMVRALPIDSEYERNE</sequence>
<gene>
    <name evidence="1" type="ORF">PV666_19790</name>
</gene>
<dbReference type="RefSeq" id="WP_319166802.1">
    <property type="nucleotide sequence ID" value="NZ_JARAWP010000011.1"/>
</dbReference>